<reference evidence="4 5" key="1">
    <citation type="submission" date="2017-07" db="EMBL/GenBank/DDBJ databases">
        <title>An improved, manually edited Actinidia chinensis var. chinensis (kiwifruit) genome highlights the challenges associated with draft genomes and gene prediction in plants.</title>
        <authorList>
            <person name="Pilkington S."/>
            <person name="Crowhurst R."/>
            <person name="Hilario E."/>
            <person name="Nardozza S."/>
            <person name="Fraser L."/>
            <person name="Peng Y."/>
            <person name="Gunaseelan K."/>
            <person name="Simpson R."/>
            <person name="Tahir J."/>
            <person name="Deroles S."/>
            <person name="Templeton K."/>
            <person name="Luo Z."/>
            <person name="Davy M."/>
            <person name="Cheng C."/>
            <person name="Mcneilage M."/>
            <person name="Scaglione D."/>
            <person name="Liu Y."/>
            <person name="Zhang Q."/>
            <person name="Datson P."/>
            <person name="De Silva N."/>
            <person name="Gardiner S."/>
            <person name="Bassett H."/>
            <person name="Chagne D."/>
            <person name="Mccallum J."/>
            <person name="Dzierzon H."/>
            <person name="Deng C."/>
            <person name="Wang Y.-Y."/>
            <person name="Barron N."/>
            <person name="Manako K."/>
            <person name="Bowen J."/>
            <person name="Foster T."/>
            <person name="Erridge Z."/>
            <person name="Tiffin H."/>
            <person name="Waite C."/>
            <person name="Davies K."/>
            <person name="Grierson E."/>
            <person name="Laing W."/>
            <person name="Kirk R."/>
            <person name="Chen X."/>
            <person name="Wood M."/>
            <person name="Montefiori M."/>
            <person name="Brummell D."/>
            <person name="Schwinn K."/>
            <person name="Catanach A."/>
            <person name="Fullerton C."/>
            <person name="Li D."/>
            <person name="Meiyalaghan S."/>
            <person name="Nieuwenhuizen N."/>
            <person name="Read N."/>
            <person name="Prakash R."/>
            <person name="Hunter D."/>
            <person name="Zhang H."/>
            <person name="Mckenzie M."/>
            <person name="Knabel M."/>
            <person name="Harris A."/>
            <person name="Allan A."/>
            <person name="Chen A."/>
            <person name="Janssen B."/>
            <person name="Plunkett B."/>
            <person name="Dwamena C."/>
            <person name="Voogd C."/>
            <person name="Leif D."/>
            <person name="Lafferty D."/>
            <person name="Souleyre E."/>
            <person name="Varkonyi-Gasic E."/>
            <person name="Gambi F."/>
            <person name="Hanley J."/>
            <person name="Yao J.-L."/>
            <person name="Cheung J."/>
            <person name="David K."/>
            <person name="Warren B."/>
            <person name="Marsh K."/>
            <person name="Snowden K."/>
            <person name="Lin-Wang K."/>
            <person name="Brian L."/>
            <person name="Martinez-Sanchez M."/>
            <person name="Wang M."/>
            <person name="Ileperuma N."/>
            <person name="Macnee N."/>
            <person name="Campin R."/>
            <person name="Mcatee P."/>
            <person name="Drummond R."/>
            <person name="Espley R."/>
            <person name="Ireland H."/>
            <person name="Wu R."/>
            <person name="Atkinson R."/>
            <person name="Karunairetnam S."/>
            <person name="Bulley S."/>
            <person name="Chunkath S."/>
            <person name="Hanley Z."/>
            <person name="Storey R."/>
            <person name="Thrimawithana A."/>
            <person name="Thomson S."/>
            <person name="David C."/>
            <person name="Testolin R."/>
        </authorList>
    </citation>
    <scope>NUCLEOTIDE SEQUENCE [LARGE SCALE GENOMIC DNA]</scope>
    <source>
        <strain evidence="5">cv. Red5</strain>
        <tissue evidence="4">Young leaf</tissue>
    </source>
</reference>
<evidence type="ECO:0000256" key="2">
    <source>
        <dbReference type="SAM" id="MobiDB-lite"/>
    </source>
</evidence>
<dbReference type="AlphaFoldDB" id="A0A2R6RBL6"/>
<evidence type="ECO:0000256" key="1">
    <source>
        <dbReference type="SAM" id="Coils"/>
    </source>
</evidence>
<dbReference type="Proteomes" id="UP000241394">
    <property type="component" value="Chromosome LG8"/>
</dbReference>
<dbReference type="InParanoid" id="A0A2R6RBL6"/>
<dbReference type="Pfam" id="PF25999">
    <property type="entry name" value="SYNRG_C"/>
    <property type="match status" value="1"/>
</dbReference>
<dbReference type="OMA" id="HAKCHLD"/>
<sequence>MVDAKAEDDDEEGFGDFAFASYPNHAVHSEQINGRKSTADNDDDDWGDFMESPLRSQLSDAQSRPNTSESSKLFDPFGADQPSQSTASAPTRAESEKTQWVKPKGALPLSIFGDVEQEEEGSGVVDPPVADAKDSVTANGRNGSSVHTGLAFNDIIGSMYNQNQQIKSENGFKSDSNGSNSNGLNMNSNLNLNGLVSNSNGLNLNSVMLSSNDDFHSPQIKNISGLSSNSDLFDGKADSGTPEIKIVSGLSSNSDLFDGKKNSLSGLRSYSDLFGENNDSVSFLSSNSHLFAGNNDSQSPQMKAGSGLNSDSDLFVGDSAIQGQQVKAVNGFNSYSSGLSLNKDLFSVNIDFGAFTDPSSNQNKAENSNGLNLNSSVSTSNFSFMDPNFDGFISHSDPLGGDEFDGDDDGWEFKDAYSESKVGDANDKIAGKEQGNGLHGSITLSLASNELSGKPAEVAIGFEFKPPTHCQNGFSSDSFFGSVQNGTEREVNSDQVIGTIDSDENFGNFFGAFTGSGVKQEDKPKVNDLSYSEVEVLPSNGEAQVNETMSGNHKGALPLSIFGDDKLETDDSLKVQDVFTYKPSFYHGNGINSQGSNISIHDLLSNLYSQAEQIPCVDNTAELIGNGLDSSDEVLNPGPVNCDDDFDNASWEFKDASSQNTAVDQTSLCSLDDANEEFSTKLKLNNHLDFYCKLKDELSFVCRCHLYSLKKAQRAAALSGEDAKVETIEKEIQEACKELLNENINSKEYSEDQPPRDICLNGFLDVLHELKFGVLEAEYHLSRRLHLAEKDLKSAIDLMKHTTSTLNVLRLCSLEDQYIYVSTWSKMISVCAQELKHGSWIWKQIVEKNIQSWILSEPRGKHFIVALGEIYRVVLILGASMKLYKPWILSSSVDSTSIYVLLEECYTLWSSSGIKEALQGISDPIDFEYHSTVKALREYIHKHDELALGDHIFNQQISICRLSLLTSEAVPAMKMVFWSGENYFLTLANLWVNLISCDPPELPHLDVSS</sequence>
<feature type="region of interest" description="Disordered" evidence="2">
    <location>
        <begin position="26"/>
        <end position="101"/>
    </location>
</feature>
<proteinExistence type="predicted"/>
<dbReference type="FunCoup" id="A0A2R6RBL6">
    <property type="interactions" value="2914"/>
</dbReference>
<dbReference type="PANTHER" id="PTHR35701">
    <property type="entry name" value="OS11G0148400 PROTEIN"/>
    <property type="match status" value="1"/>
</dbReference>
<keyword evidence="5" id="KW-1185">Reference proteome</keyword>
<name>A0A2R6RBL6_ACTCC</name>
<feature type="compositionally biased region" description="Polar residues" evidence="2">
    <location>
        <begin position="54"/>
        <end position="71"/>
    </location>
</feature>
<organism evidence="4 5">
    <name type="scientific">Actinidia chinensis var. chinensis</name>
    <name type="common">Chinese soft-hair kiwi</name>
    <dbReference type="NCBI Taxonomy" id="1590841"/>
    <lineage>
        <taxon>Eukaryota</taxon>
        <taxon>Viridiplantae</taxon>
        <taxon>Streptophyta</taxon>
        <taxon>Embryophyta</taxon>
        <taxon>Tracheophyta</taxon>
        <taxon>Spermatophyta</taxon>
        <taxon>Magnoliopsida</taxon>
        <taxon>eudicotyledons</taxon>
        <taxon>Gunneridae</taxon>
        <taxon>Pentapetalae</taxon>
        <taxon>asterids</taxon>
        <taxon>Ericales</taxon>
        <taxon>Actinidiaceae</taxon>
        <taxon>Actinidia</taxon>
    </lineage>
</organism>
<dbReference type="PANTHER" id="PTHR35701:SF1">
    <property type="entry name" value="OS11G0148400 PROTEIN"/>
    <property type="match status" value="1"/>
</dbReference>
<protein>
    <submittedName>
        <fullName evidence="4">Dentin sialoprotein</fullName>
    </submittedName>
</protein>
<evidence type="ECO:0000313" key="5">
    <source>
        <dbReference type="Proteomes" id="UP000241394"/>
    </source>
</evidence>
<comment type="caution">
    <text evidence="4">The sequence shown here is derived from an EMBL/GenBank/DDBJ whole genome shotgun (WGS) entry which is preliminary data.</text>
</comment>
<evidence type="ECO:0000259" key="3">
    <source>
        <dbReference type="Pfam" id="PF25999"/>
    </source>
</evidence>
<keyword evidence="1" id="KW-0175">Coiled coil</keyword>
<dbReference type="OrthoDB" id="765227at2759"/>
<reference evidence="5" key="2">
    <citation type="journal article" date="2018" name="BMC Genomics">
        <title>A manually annotated Actinidia chinensis var. chinensis (kiwifruit) genome highlights the challenges associated with draft genomes and gene prediction in plants.</title>
        <authorList>
            <person name="Pilkington S.M."/>
            <person name="Crowhurst R."/>
            <person name="Hilario E."/>
            <person name="Nardozza S."/>
            <person name="Fraser L."/>
            <person name="Peng Y."/>
            <person name="Gunaseelan K."/>
            <person name="Simpson R."/>
            <person name="Tahir J."/>
            <person name="Deroles S.C."/>
            <person name="Templeton K."/>
            <person name="Luo Z."/>
            <person name="Davy M."/>
            <person name="Cheng C."/>
            <person name="McNeilage M."/>
            <person name="Scaglione D."/>
            <person name="Liu Y."/>
            <person name="Zhang Q."/>
            <person name="Datson P."/>
            <person name="De Silva N."/>
            <person name="Gardiner S.E."/>
            <person name="Bassett H."/>
            <person name="Chagne D."/>
            <person name="McCallum J."/>
            <person name="Dzierzon H."/>
            <person name="Deng C."/>
            <person name="Wang Y.Y."/>
            <person name="Barron L."/>
            <person name="Manako K."/>
            <person name="Bowen J."/>
            <person name="Foster T.M."/>
            <person name="Erridge Z.A."/>
            <person name="Tiffin H."/>
            <person name="Waite C.N."/>
            <person name="Davies K.M."/>
            <person name="Grierson E.P."/>
            <person name="Laing W.A."/>
            <person name="Kirk R."/>
            <person name="Chen X."/>
            <person name="Wood M."/>
            <person name="Montefiori M."/>
            <person name="Brummell D.A."/>
            <person name="Schwinn K.E."/>
            <person name="Catanach A."/>
            <person name="Fullerton C."/>
            <person name="Li D."/>
            <person name="Meiyalaghan S."/>
            <person name="Nieuwenhuizen N."/>
            <person name="Read N."/>
            <person name="Prakash R."/>
            <person name="Hunter D."/>
            <person name="Zhang H."/>
            <person name="McKenzie M."/>
            <person name="Knabel M."/>
            <person name="Harris A."/>
            <person name="Allan A.C."/>
            <person name="Gleave A."/>
            <person name="Chen A."/>
            <person name="Janssen B.J."/>
            <person name="Plunkett B."/>
            <person name="Ampomah-Dwamena C."/>
            <person name="Voogd C."/>
            <person name="Leif D."/>
            <person name="Lafferty D."/>
            <person name="Souleyre E.J.F."/>
            <person name="Varkonyi-Gasic E."/>
            <person name="Gambi F."/>
            <person name="Hanley J."/>
            <person name="Yao J.L."/>
            <person name="Cheung J."/>
            <person name="David K.M."/>
            <person name="Warren B."/>
            <person name="Marsh K."/>
            <person name="Snowden K.C."/>
            <person name="Lin-Wang K."/>
            <person name="Brian L."/>
            <person name="Martinez-Sanchez M."/>
            <person name="Wang M."/>
            <person name="Ileperuma N."/>
            <person name="Macnee N."/>
            <person name="Campin R."/>
            <person name="McAtee P."/>
            <person name="Drummond R.S.M."/>
            <person name="Espley R.V."/>
            <person name="Ireland H.S."/>
            <person name="Wu R."/>
            <person name="Atkinson R.G."/>
            <person name="Karunairetnam S."/>
            <person name="Bulley S."/>
            <person name="Chunkath S."/>
            <person name="Hanley Z."/>
            <person name="Storey R."/>
            <person name="Thrimawithana A.H."/>
            <person name="Thomson S."/>
            <person name="David C."/>
            <person name="Testolin R."/>
            <person name="Huang H."/>
            <person name="Hellens R.P."/>
            <person name="Schaffer R.J."/>
        </authorList>
    </citation>
    <scope>NUCLEOTIDE SEQUENCE [LARGE SCALE GENOMIC DNA]</scope>
    <source>
        <strain evidence="5">cv. Red5</strain>
    </source>
</reference>
<feature type="coiled-coil region" evidence="1">
    <location>
        <begin position="718"/>
        <end position="745"/>
    </location>
</feature>
<dbReference type="STRING" id="1590841.A0A2R6RBL6"/>
<evidence type="ECO:0000313" key="4">
    <source>
        <dbReference type="EMBL" id="PSS24923.1"/>
    </source>
</evidence>
<feature type="domain" description="Synergin gamma C-terminal" evidence="3">
    <location>
        <begin position="815"/>
        <end position="1002"/>
    </location>
</feature>
<dbReference type="EMBL" id="NKQK01000008">
    <property type="protein sequence ID" value="PSS24923.1"/>
    <property type="molecule type" value="Genomic_DNA"/>
</dbReference>
<dbReference type="Gramene" id="PSS24923">
    <property type="protein sequence ID" value="PSS24923"/>
    <property type="gene ID" value="CEY00_Acc09483"/>
</dbReference>
<gene>
    <name evidence="4" type="ORF">CEY00_Acc09483</name>
</gene>
<accession>A0A2R6RBL6</accession>
<dbReference type="InterPro" id="IPR059024">
    <property type="entry name" value="SYNRG_C"/>
</dbReference>